<dbReference type="AlphaFoldDB" id="A0A6A6DHI5"/>
<dbReference type="EMBL" id="ML994670">
    <property type="protein sequence ID" value="KAF2179004.1"/>
    <property type="molecule type" value="Genomic_DNA"/>
</dbReference>
<evidence type="ECO:0000256" key="1">
    <source>
        <dbReference type="ARBA" id="ARBA00013201"/>
    </source>
</evidence>
<name>A0A6A6DHI5_9PEZI</name>
<evidence type="ECO:0000313" key="6">
    <source>
        <dbReference type="Proteomes" id="UP000800200"/>
    </source>
</evidence>
<reference evidence="5" key="1">
    <citation type="journal article" date="2020" name="Stud. Mycol.">
        <title>101 Dothideomycetes genomes: a test case for predicting lifestyles and emergence of pathogens.</title>
        <authorList>
            <person name="Haridas S."/>
            <person name="Albert R."/>
            <person name="Binder M."/>
            <person name="Bloem J."/>
            <person name="Labutti K."/>
            <person name="Salamov A."/>
            <person name="Andreopoulos B."/>
            <person name="Baker S."/>
            <person name="Barry K."/>
            <person name="Bills G."/>
            <person name="Bluhm B."/>
            <person name="Cannon C."/>
            <person name="Castanera R."/>
            <person name="Culley D."/>
            <person name="Daum C."/>
            <person name="Ezra D."/>
            <person name="Gonzalez J."/>
            <person name="Henrissat B."/>
            <person name="Kuo A."/>
            <person name="Liang C."/>
            <person name="Lipzen A."/>
            <person name="Lutzoni F."/>
            <person name="Magnuson J."/>
            <person name="Mondo S."/>
            <person name="Nolan M."/>
            <person name="Ohm R."/>
            <person name="Pangilinan J."/>
            <person name="Park H.-J."/>
            <person name="Ramirez L."/>
            <person name="Alfaro M."/>
            <person name="Sun H."/>
            <person name="Tritt A."/>
            <person name="Yoshinaga Y."/>
            <person name="Zwiers L.-H."/>
            <person name="Turgeon B."/>
            <person name="Goodwin S."/>
            <person name="Spatafora J."/>
            <person name="Crous P."/>
            <person name="Grigoriev I."/>
        </authorList>
    </citation>
    <scope>NUCLEOTIDE SEQUENCE</scope>
    <source>
        <strain evidence="5">CBS 207.26</strain>
    </source>
</reference>
<dbReference type="Proteomes" id="UP000800200">
    <property type="component" value="Unassembled WGS sequence"/>
</dbReference>
<evidence type="ECO:0000256" key="2">
    <source>
        <dbReference type="ARBA" id="ARBA00022801"/>
    </source>
</evidence>
<evidence type="ECO:0000256" key="4">
    <source>
        <dbReference type="ARBA" id="ARBA00023098"/>
    </source>
</evidence>
<keyword evidence="2" id="KW-0378">Hydrolase</keyword>
<evidence type="ECO:0000313" key="5">
    <source>
        <dbReference type="EMBL" id="KAF2179004.1"/>
    </source>
</evidence>
<organism evidence="5 6">
    <name type="scientific">Zopfia rhizophila CBS 207.26</name>
    <dbReference type="NCBI Taxonomy" id="1314779"/>
    <lineage>
        <taxon>Eukaryota</taxon>
        <taxon>Fungi</taxon>
        <taxon>Dikarya</taxon>
        <taxon>Ascomycota</taxon>
        <taxon>Pezizomycotina</taxon>
        <taxon>Dothideomycetes</taxon>
        <taxon>Dothideomycetes incertae sedis</taxon>
        <taxon>Zopfiaceae</taxon>
        <taxon>Zopfia</taxon>
    </lineage>
</organism>
<dbReference type="PANTHER" id="PTHR10272:SF0">
    <property type="entry name" value="PLATELET-ACTIVATING FACTOR ACETYLHYDROLASE"/>
    <property type="match status" value="1"/>
</dbReference>
<dbReference type="SUPFAM" id="SSF53474">
    <property type="entry name" value="alpha/beta-Hydrolases"/>
    <property type="match status" value="1"/>
</dbReference>
<dbReference type="PANTHER" id="PTHR10272">
    <property type="entry name" value="PLATELET-ACTIVATING FACTOR ACETYLHYDROLASE"/>
    <property type="match status" value="1"/>
</dbReference>
<keyword evidence="6" id="KW-1185">Reference proteome</keyword>
<dbReference type="InterPro" id="IPR029058">
    <property type="entry name" value="AB_hydrolase_fold"/>
</dbReference>
<evidence type="ECO:0000256" key="3">
    <source>
        <dbReference type="ARBA" id="ARBA00022963"/>
    </source>
</evidence>
<gene>
    <name evidence="5" type="ORF">K469DRAFT_731286</name>
</gene>
<dbReference type="GO" id="GO:0003847">
    <property type="term" value="F:1-alkyl-2-acetylglycerophosphocholine esterase activity"/>
    <property type="evidence" value="ECO:0007669"/>
    <property type="project" value="UniProtKB-EC"/>
</dbReference>
<dbReference type="GO" id="GO:0016042">
    <property type="term" value="P:lipid catabolic process"/>
    <property type="evidence" value="ECO:0007669"/>
    <property type="project" value="UniProtKB-KW"/>
</dbReference>
<keyword evidence="4" id="KW-0443">Lipid metabolism</keyword>
<dbReference type="EC" id="3.1.1.47" evidence="1"/>
<proteinExistence type="predicted"/>
<protein>
    <recommendedName>
        <fullName evidence="1">1-alkyl-2-acetylglycerophosphocholine esterase</fullName>
        <ecNumber evidence="1">3.1.1.47</ecNumber>
    </recommendedName>
</protein>
<accession>A0A6A6DHI5</accession>
<dbReference type="OrthoDB" id="2363873at2759"/>
<keyword evidence="3" id="KW-0442">Lipid degradation</keyword>
<sequence length="319" mass="35212">MVPLLWHSIYAEPFPPPRCPYQVGITQHVFNHTTPNDPVAPKNASSKLLATVYCPTLSMPSPGEAAPYLDPITATPTLNKTSHGTSQLPTVILSPGSGVNTIMYNVLSSKLASQGYTFQLLYNMGGIYGVDITASWNRTLQTAVYNMRVSDALAMIWELYPPLVDSFDAPFNITHYFMLGHSIGGAAAPGIIVGEPSVLGGVNLDGGFFELSDIKKPILMIAGAEHTRSIDPTWSPFSFNQSRWWEWLNVTRSDHLDFTDIGDWVDLLGLRNKTSTPRHGPVLRFFNVLLGRELWCGMQVSPLRFPEVVRINASTRALH</sequence>
<dbReference type="Gene3D" id="3.40.50.1820">
    <property type="entry name" value="alpha/beta hydrolase"/>
    <property type="match status" value="2"/>
</dbReference>